<dbReference type="EMBL" id="MGGW01000007">
    <property type="protein sequence ID" value="OGM54990.1"/>
    <property type="molecule type" value="Genomic_DNA"/>
</dbReference>
<accession>A0A1F8ATM1</accession>
<reference evidence="1 2" key="1">
    <citation type="journal article" date="2016" name="Nat. Commun.">
        <title>Thousands of microbial genomes shed light on interconnected biogeochemical processes in an aquifer system.</title>
        <authorList>
            <person name="Anantharaman K."/>
            <person name="Brown C.T."/>
            <person name="Hug L.A."/>
            <person name="Sharon I."/>
            <person name="Castelle C.J."/>
            <person name="Probst A.J."/>
            <person name="Thomas B.C."/>
            <person name="Singh A."/>
            <person name="Wilkins M.J."/>
            <person name="Karaoz U."/>
            <person name="Brodie E.L."/>
            <person name="Williams K.H."/>
            <person name="Hubbard S.S."/>
            <person name="Banfield J.F."/>
        </authorList>
    </citation>
    <scope>NUCLEOTIDE SEQUENCE [LARGE SCALE GENOMIC DNA]</scope>
</reference>
<name>A0A1F8ATM1_9BACT</name>
<comment type="caution">
    <text evidence="1">The sequence shown here is derived from an EMBL/GenBank/DDBJ whole genome shotgun (WGS) entry which is preliminary data.</text>
</comment>
<protein>
    <submittedName>
        <fullName evidence="1">Uncharacterized protein</fullName>
    </submittedName>
</protein>
<dbReference type="AlphaFoldDB" id="A0A1F8ATM1"/>
<sequence length="86" mass="9988">MTEGVLESEANKDAPSLDDAKQFISQRLGLSVEEIRWDRFDIRESRAGLSALSLPWDPDVFRFRIAETGCSLECFYSRQEDWKEKD</sequence>
<evidence type="ECO:0000313" key="1">
    <source>
        <dbReference type="EMBL" id="OGM54990.1"/>
    </source>
</evidence>
<proteinExistence type="predicted"/>
<organism evidence="1 2">
    <name type="scientific">Candidatus Woesebacteria bacterium RIFCSPHIGHO2_12_FULL_41_24</name>
    <dbReference type="NCBI Taxonomy" id="1802510"/>
    <lineage>
        <taxon>Bacteria</taxon>
        <taxon>Candidatus Woeseibacteriota</taxon>
    </lineage>
</organism>
<gene>
    <name evidence="1" type="ORF">A3E44_05075</name>
</gene>
<evidence type="ECO:0000313" key="2">
    <source>
        <dbReference type="Proteomes" id="UP000178603"/>
    </source>
</evidence>
<dbReference type="Proteomes" id="UP000178603">
    <property type="component" value="Unassembled WGS sequence"/>
</dbReference>